<organism evidence="2 3">
    <name type="scientific">Bacillus cereus</name>
    <dbReference type="NCBI Taxonomy" id="1396"/>
    <lineage>
        <taxon>Bacteria</taxon>
        <taxon>Bacillati</taxon>
        <taxon>Bacillota</taxon>
        <taxon>Bacilli</taxon>
        <taxon>Bacillales</taxon>
        <taxon>Bacillaceae</taxon>
        <taxon>Bacillus</taxon>
        <taxon>Bacillus cereus group</taxon>
    </lineage>
</organism>
<evidence type="ECO:0000259" key="1">
    <source>
        <dbReference type="PROSITE" id="PS51178"/>
    </source>
</evidence>
<dbReference type="Gene3D" id="3.30.10.20">
    <property type="match status" value="1"/>
</dbReference>
<name>A0A9X9F2A7_BACCE</name>
<accession>A0A9X9F2A7</accession>
<dbReference type="Gene3D" id="2.60.40.2560">
    <property type="match status" value="1"/>
</dbReference>
<feature type="domain" description="PASTA" evidence="1">
    <location>
        <begin position="1"/>
        <end position="38"/>
    </location>
</feature>
<evidence type="ECO:0000313" key="3">
    <source>
        <dbReference type="Proteomes" id="UP000308444"/>
    </source>
</evidence>
<proteinExistence type="predicted"/>
<dbReference type="AlphaFoldDB" id="A0A9X9F2A7"/>
<reference evidence="2 3" key="1">
    <citation type="journal article" date="2019" name="Environ. Microbiol.">
        <title>An active ?-lactamase is a part of an orchestrated cell wall stress resistance network of Bacillus subtilis and related rhizosphere species.</title>
        <authorList>
            <person name="Bucher T."/>
            <person name="Keren-Paz A."/>
            <person name="Hausser J."/>
            <person name="Olender T."/>
            <person name="Cytryn E."/>
            <person name="Kolodkin-Gal I."/>
        </authorList>
    </citation>
    <scope>NUCLEOTIDE SEQUENCE [LARGE SCALE GENOMIC DNA]</scope>
    <source>
        <strain evidence="2 3">I32</strain>
    </source>
</reference>
<gene>
    <name evidence="2" type="ORF">FC695_35435</name>
</gene>
<dbReference type="InterPro" id="IPR005543">
    <property type="entry name" value="PASTA_dom"/>
</dbReference>
<dbReference type="CDD" id="cd06577">
    <property type="entry name" value="PASTA_pknB"/>
    <property type="match status" value="1"/>
</dbReference>
<dbReference type="EMBL" id="SZOH01003616">
    <property type="protein sequence ID" value="TKI89797.1"/>
    <property type="molecule type" value="Genomic_DNA"/>
</dbReference>
<sequence length="129" mass="14520">DIKREYSDTVEKGLVISQFPKPGTPLKEGDKVTIIISDGQKPKVTKTVKVDNISIPYEPAVTGEKKPQTIEIYKEDMQQKMDRPVETRTITESATISLEFVIQEGSKGHYKIVRDGVTIIDKEVPYPTQ</sequence>
<dbReference type="PROSITE" id="PS51178">
    <property type="entry name" value="PASTA"/>
    <property type="match status" value="1"/>
</dbReference>
<dbReference type="Proteomes" id="UP000308444">
    <property type="component" value="Unassembled WGS sequence"/>
</dbReference>
<evidence type="ECO:0000313" key="2">
    <source>
        <dbReference type="EMBL" id="TKI89797.1"/>
    </source>
</evidence>
<dbReference type="Pfam" id="PF03793">
    <property type="entry name" value="PASTA"/>
    <property type="match status" value="1"/>
</dbReference>
<protein>
    <submittedName>
        <fullName evidence="2">PASTA domain-containing protein</fullName>
    </submittedName>
</protein>
<feature type="non-terminal residue" evidence="2">
    <location>
        <position position="1"/>
    </location>
</feature>
<comment type="caution">
    <text evidence="2">The sequence shown here is derived from an EMBL/GenBank/DDBJ whole genome shotgun (WGS) entry which is preliminary data.</text>
</comment>